<reference evidence="3" key="1">
    <citation type="submission" date="2017-09" db="EMBL/GenBank/DDBJ databases">
        <authorList>
            <person name="Varghese N."/>
            <person name="Submissions S."/>
        </authorList>
    </citation>
    <scope>NUCLEOTIDE SEQUENCE [LARGE SCALE GENOMIC DNA]</scope>
    <source>
        <strain evidence="3">DSM 29961</strain>
    </source>
</reference>
<evidence type="ECO:0000313" key="3">
    <source>
        <dbReference type="Proteomes" id="UP000219452"/>
    </source>
</evidence>
<evidence type="ECO:0000313" key="2">
    <source>
        <dbReference type="EMBL" id="SOD97099.1"/>
    </source>
</evidence>
<keyword evidence="2" id="KW-0808">Transferase</keyword>
<dbReference type="InterPro" id="IPR001173">
    <property type="entry name" value="Glyco_trans_2-like"/>
</dbReference>
<dbReference type="InterPro" id="IPR050834">
    <property type="entry name" value="Glycosyltransf_2"/>
</dbReference>
<proteinExistence type="predicted"/>
<dbReference type="OrthoDB" id="9788101at2"/>
<name>A0A286GPU3_9BACT</name>
<keyword evidence="3" id="KW-1185">Reference proteome</keyword>
<dbReference type="PANTHER" id="PTHR43685">
    <property type="entry name" value="GLYCOSYLTRANSFERASE"/>
    <property type="match status" value="1"/>
</dbReference>
<protein>
    <submittedName>
        <fullName evidence="2">Glycosyl transferase family 2</fullName>
    </submittedName>
</protein>
<dbReference type="Gene3D" id="3.90.550.10">
    <property type="entry name" value="Spore Coat Polysaccharide Biosynthesis Protein SpsA, Chain A"/>
    <property type="match status" value="1"/>
</dbReference>
<dbReference type="EMBL" id="OCNH01000006">
    <property type="protein sequence ID" value="SOD97099.1"/>
    <property type="molecule type" value="Genomic_DNA"/>
</dbReference>
<dbReference type="CDD" id="cd06433">
    <property type="entry name" value="GT_2_WfgS_like"/>
    <property type="match status" value="1"/>
</dbReference>
<dbReference type="PANTHER" id="PTHR43685:SF11">
    <property type="entry name" value="GLYCOSYLTRANSFERASE TAGX-RELATED"/>
    <property type="match status" value="1"/>
</dbReference>
<dbReference type="GO" id="GO:0016740">
    <property type="term" value="F:transferase activity"/>
    <property type="evidence" value="ECO:0007669"/>
    <property type="project" value="UniProtKB-KW"/>
</dbReference>
<dbReference type="SUPFAM" id="SSF53448">
    <property type="entry name" value="Nucleotide-diphospho-sugar transferases"/>
    <property type="match status" value="1"/>
</dbReference>
<dbReference type="InterPro" id="IPR029044">
    <property type="entry name" value="Nucleotide-diphossugar_trans"/>
</dbReference>
<dbReference type="Proteomes" id="UP000219452">
    <property type="component" value="Unassembled WGS sequence"/>
</dbReference>
<gene>
    <name evidence="2" type="ORF">SAMN06269250_5664</name>
</gene>
<feature type="domain" description="Glycosyltransferase 2-like" evidence="1">
    <location>
        <begin position="6"/>
        <end position="112"/>
    </location>
</feature>
<organism evidence="2 3">
    <name type="scientific">Spirosoma fluviale</name>
    <dbReference type="NCBI Taxonomy" id="1597977"/>
    <lineage>
        <taxon>Bacteria</taxon>
        <taxon>Pseudomonadati</taxon>
        <taxon>Bacteroidota</taxon>
        <taxon>Cytophagia</taxon>
        <taxon>Cytophagales</taxon>
        <taxon>Cytophagaceae</taxon>
        <taxon>Spirosoma</taxon>
    </lineage>
</organism>
<dbReference type="AlphaFoldDB" id="A0A286GPU3"/>
<dbReference type="Pfam" id="PF00535">
    <property type="entry name" value="Glycos_transf_2"/>
    <property type="match status" value="1"/>
</dbReference>
<evidence type="ECO:0000259" key="1">
    <source>
        <dbReference type="Pfam" id="PF00535"/>
    </source>
</evidence>
<dbReference type="RefSeq" id="WP_097130494.1">
    <property type="nucleotide sequence ID" value="NZ_OCNH01000006.1"/>
</dbReference>
<sequence length="254" mass="28972">MQPLISVITPSYNQGKFIRQTVESVLSQDYPRVEYIVVDGLSTDDTLSIVGEYANRLTLIAERDNGQTDAINKGLRRATGDIVCWLNSDDYFLPGALATVGDFFAQHPNALWLTGDCQIVDEASVPIQQPVRHYKRLLRSLTPALYLGMTNAICQPATFWRRDAHAQLGYLTESLHFTMDYDWWLRLQTLQPPAILPQPLTAFRIHANSKGGNQYTLQFDEDYETCCRYWSGTPIRLLHKLHNRAITSVYNFVK</sequence>
<accession>A0A286GPU3</accession>